<gene>
    <name evidence="1" type="ORF">SCHPADRAFT_1000925</name>
</gene>
<dbReference type="AlphaFoldDB" id="A0A0H2R9G6"/>
<dbReference type="SUPFAM" id="SSF52047">
    <property type="entry name" value="RNI-like"/>
    <property type="match status" value="1"/>
</dbReference>
<evidence type="ECO:0000313" key="1">
    <source>
        <dbReference type="EMBL" id="KLO08475.1"/>
    </source>
</evidence>
<name>A0A0H2R9G6_9AGAM</name>
<keyword evidence="2" id="KW-1185">Reference proteome</keyword>
<proteinExistence type="predicted"/>
<dbReference type="EMBL" id="KQ086090">
    <property type="protein sequence ID" value="KLO08475.1"/>
    <property type="molecule type" value="Genomic_DNA"/>
</dbReference>
<dbReference type="InParanoid" id="A0A0H2R9G6"/>
<dbReference type="Proteomes" id="UP000053477">
    <property type="component" value="Unassembled WGS sequence"/>
</dbReference>
<reference evidence="1 2" key="1">
    <citation type="submission" date="2015-04" db="EMBL/GenBank/DDBJ databases">
        <title>Complete genome sequence of Schizopora paradoxa KUC8140, a cosmopolitan wood degrader in East Asia.</title>
        <authorList>
            <consortium name="DOE Joint Genome Institute"/>
            <person name="Min B."/>
            <person name="Park H."/>
            <person name="Jang Y."/>
            <person name="Kim J.-J."/>
            <person name="Kim K.H."/>
            <person name="Pangilinan J."/>
            <person name="Lipzen A."/>
            <person name="Riley R."/>
            <person name="Grigoriev I.V."/>
            <person name="Spatafora J.W."/>
            <person name="Choi I.-G."/>
        </authorList>
    </citation>
    <scope>NUCLEOTIDE SEQUENCE [LARGE SCALE GENOMIC DNA]</scope>
    <source>
        <strain evidence="1 2">KUC8140</strain>
    </source>
</reference>
<dbReference type="OrthoDB" id="3365698at2759"/>
<accession>A0A0H2R9G6</accession>
<protein>
    <recommendedName>
        <fullName evidence="3">F-box domain-containing protein</fullName>
    </recommendedName>
</protein>
<evidence type="ECO:0000313" key="2">
    <source>
        <dbReference type="Proteomes" id="UP000053477"/>
    </source>
</evidence>
<evidence type="ECO:0008006" key="3">
    <source>
        <dbReference type="Google" id="ProtNLM"/>
    </source>
</evidence>
<organism evidence="1 2">
    <name type="scientific">Schizopora paradoxa</name>
    <dbReference type="NCBI Taxonomy" id="27342"/>
    <lineage>
        <taxon>Eukaryota</taxon>
        <taxon>Fungi</taxon>
        <taxon>Dikarya</taxon>
        <taxon>Basidiomycota</taxon>
        <taxon>Agaricomycotina</taxon>
        <taxon>Agaricomycetes</taxon>
        <taxon>Hymenochaetales</taxon>
        <taxon>Schizoporaceae</taxon>
        <taxon>Schizopora</taxon>
    </lineage>
</organism>
<sequence length="629" mass="70613">MQELVDQPQDDVNQATGSPRETLFGQICRYPIGPGLDLILSELESVRQATSRGQIDEDWQFSDEFHDSLWRDYKEEHDLTNRAGLLDMDNRSVHRFKELLSSVYMTDLMMNILDVMRSAVKTIKTRAITELECVGAKFGQLLDRLPQEILGETMRFACADVFDLIKLSHVNCRFRRTALGLSSMWSEVSSDMSTGILRLCLERSGNAPLQVVFNEKDKKYSPNDLGYLPTVVDPMSARGGAQLKVKDFVAEAVSSSSRWKSMEFRMPFSRSRVLKVNSKSFSLYLWLAFELKNLDFSRLESLSIKHQGCLPDERGSDFASSREGIISFMCFYSYWRAPKLHFLSFTGLVPAPIPGASIEALDLNIEVSPEYMDFFVALQDLSAFLAETPSLGKVTLRVLSTGYTDGEQTSNFPTVVLENLKALRLHVAEVPPILGHNVSFASFVDSLRIPSLTTLDIKIFLSPASEDSEEGSEGERDMTELMNSLIPNAGTNPCIQDFSVLVYDLSKASVPVISLALDNFPSLRVLTVGVGINAKLRIVPGSALNQNVKRNRSLQEITVQDCAYGVDEFLAWVAEELREHGGMEQLKVTLRRCEFTSEHLAELVSPNQLEVEGYPSDGRIIMWVERNWT</sequence>